<dbReference type="eggNOG" id="COG2814">
    <property type="taxonomic scope" value="Bacteria"/>
</dbReference>
<dbReference type="InterPro" id="IPR005828">
    <property type="entry name" value="MFS_sugar_transport-like"/>
</dbReference>
<feature type="transmembrane region" description="Helical" evidence="7">
    <location>
        <begin position="40"/>
        <end position="59"/>
    </location>
</feature>
<feature type="transmembrane region" description="Helical" evidence="7">
    <location>
        <begin position="66"/>
        <end position="85"/>
    </location>
</feature>
<evidence type="ECO:0000313" key="9">
    <source>
        <dbReference type="Proteomes" id="UP000005566"/>
    </source>
</evidence>
<dbReference type="OrthoDB" id="9783823at2"/>
<dbReference type="EMBL" id="AHKF01000015">
    <property type="protein sequence ID" value="EIA09396.1"/>
    <property type="molecule type" value="Genomic_DNA"/>
</dbReference>
<dbReference type="GO" id="GO:0016020">
    <property type="term" value="C:membrane"/>
    <property type="evidence" value="ECO:0007669"/>
    <property type="project" value="UniProtKB-SubCell"/>
</dbReference>
<gene>
    <name evidence="8" type="ORF">HJ01_01302</name>
</gene>
<dbReference type="InterPro" id="IPR036259">
    <property type="entry name" value="MFS_trans_sf"/>
</dbReference>
<comment type="caution">
    <text evidence="8">The sequence shown here is derived from an EMBL/GenBank/DDBJ whole genome shotgun (WGS) entry which is preliminary data.</text>
</comment>
<dbReference type="InterPro" id="IPR050820">
    <property type="entry name" value="MFS_Sugar_Transporter"/>
</dbReference>
<evidence type="ECO:0000256" key="5">
    <source>
        <dbReference type="ARBA" id="ARBA00022989"/>
    </source>
</evidence>
<evidence type="ECO:0000256" key="4">
    <source>
        <dbReference type="ARBA" id="ARBA00022692"/>
    </source>
</evidence>
<keyword evidence="9" id="KW-1185">Reference proteome</keyword>
<dbReference type="Proteomes" id="UP000005566">
    <property type="component" value="Unassembled WGS sequence"/>
</dbReference>
<dbReference type="AlphaFoldDB" id="H7FQ42"/>
<evidence type="ECO:0000256" key="6">
    <source>
        <dbReference type="ARBA" id="ARBA00023136"/>
    </source>
</evidence>
<evidence type="ECO:0000313" key="8">
    <source>
        <dbReference type="EMBL" id="EIA09396.1"/>
    </source>
</evidence>
<evidence type="ECO:0000256" key="2">
    <source>
        <dbReference type="ARBA" id="ARBA00010992"/>
    </source>
</evidence>
<comment type="similarity">
    <text evidence="2">Belongs to the major facilitator superfamily. Sugar transporter (TC 2.A.1.1) family.</text>
</comment>
<keyword evidence="4 7" id="KW-0812">Transmembrane</keyword>
<evidence type="ECO:0000256" key="7">
    <source>
        <dbReference type="SAM" id="Phobius"/>
    </source>
</evidence>
<dbReference type="GO" id="GO:0022857">
    <property type="term" value="F:transmembrane transporter activity"/>
    <property type="evidence" value="ECO:0007669"/>
    <property type="project" value="InterPro"/>
</dbReference>
<dbReference type="RefSeq" id="WP_007137479.1">
    <property type="nucleotide sequence ID" value="NZ_AHKF01000015.1"/>
</dbReference>
<protein>
    <submittedName>
        <fullName evidence="8">Xylose transporter</fullName>
    </submittedName>
</protein>
<evidence type="ECO:0000256" key="1">
    <source>
        <dbReference type="ARBA" id="ARBA00004141"/>
    </source>
</evidence>
<dbReference type="Pfam" id="PF00083">
    <property type="entry name" value="Sugar_tr"/>
    <property type="match status" value="1"/>
</dbReference>
<evidence type="ECO:0000256" key="3">
    <source>
        <dbReference type="ARBA" id="ARBA00022448"/>
    </source>
</evidence>
<proteinExistence type="inferred from homology"/>
<sequence>MNKVRNSPLTLALAGFLFGFEAFVISRTNLPIKELWLTKPLFWIGMLFLVPAVGSVPASNPYFFSFFRFVEGIGLGVSAVAALTYISEILPHNIRANGQSFRTGIHYIFATLITLTAPVVIDLFKVNLLPIFAHFTFIIVLQLIFAVFVMSGNKGLKLENLENKLLNNGK</sequence>
<name>H7FQ42_FLAFP</name>
<reference evidence="8 9" key="1">
    <citation type="journal article" date="2014" name="Acta Crystallogr. D">
        <title>Structure-based characterization and antifreeze properties of a hyperactive ice-binding protein from the Antarctic bacterium Flavobacterium frigoris PS1.</title>
        <authorList>
            <person name="Do H."/>
            <person name="Kim S.J."/>
            <person name="Kim H.J."/>
            <person name="Lee J.H."/>
        </authorList>
    </citation>
    <scope>NUCLEOTIDE SEQUENCE [LARGE SCALE GENOMIC DNA]</scope>
    <source>
        <strain evidence="8 9">PS1</strain>
    </source>
</reference>
<dbReference type="InterPro" id="IPR005829">
    <property type="entry name" value="Sugar_transporter_CS"/>
</dbReference>
<keyword evidence="3" id="KW-0813">Transport</keyword>
<organism evidence="8 9">
    <name type="scientific">Flavobacterium frigoris (strain PS1)</name>
    <dbReference type="NCBI Taxonomy" id="1086011"/>
    <lineage>
        <taxon>Bacteria</taxon>
        <taxon>Pseudomonadati</taxon>
        <taxon>Bacteroidota</taxon>
        <taxon>Flavobacteriia</taxon>
        <taxon>Flavobacteriales</taxon>
        <taxon>Flavobacteriaceae</taxon>
        <taxon>Flavobacterium</taxon>
    </lineage>
</organism>
<dbReference type="Gene3D" id="1.20.1250.20">
    <property type="entry name" value="MFS general substrate transporter like domains"/>
    <property type="match status" value="1"/>
</dbReference>
<keyword evidence="6 7" id="KW-0472">Membrane</keyword>
<dbReference type="SUPFAM" id="SSF103473">
    <property type="entry name" value="MFS general substrate transporter"/>
    <property type="match status" value="1"/>
</dbReference>
<dbReference type="PANTHER" id="PTHR48023">
    <property type="entry name" value="D-XYLOSE-PROTON SYMPORTER-LIKE 2"/>
    <property type="match status" value="1"/>
</dbReference>
<feature type="transmembrane region" description="Helical" evidence="7">
    <location>
        <begin position="131"/>
        <end position="151"/>
    </location>
</feature>
<feature type="transmembrane region" description="Helical" evidence="7">
    <location>
        <begin position="105"/>
        <end position="124"/>
    </location>
</feature>
<dbReference type="PANTHER" id="PTHR48023:SF4">
    <property type="entry name" value="D-XYLOSE-PROTON SYMPORTER-LIKE 2"/>
    <property type="match status" value="1"/>
</dbReference>
<dbReference type="STRING" id="1086011.HJ01_01302"/>
<comment type="subcellular location">
    <subcellularLocation>
        <location evidence="1">Membrane</location>
        <topology evidence="1">Multi-pass membrane protein</topology>
    </subcellularLocation>
</comment>
<accession>H7FQ42</accession>
<keyword evidence="5 7" id="KW-1133">Transmembrane helix</keyword>
<dbReference type="PATRIC" id="fig|1086011.3.peg.1277"/>
<dbReference type="PROSITE" id="PS00217">
    <property type="entry name" value="SUGAR_TRANSPORT_2"/>
    <property type="match status" value="1"/>
</dbReference>